<dbReference type="RefSeq" id="WP_130039482.1">
    <property type="nucleotide sequence ID" value="NZ_JACCEV010000002.1"/>
</dbReference>
<dbReference type="Gene3D" id="3.40.50.300">
    <property type="entry name" value="P-loop containing nucleotide triphosphate hydrolases"/>
    <property type="match status" value="1"/>
</dbReference>
<evidence type="ECO:0000313" key="1">
    <source>
        <dbReference type="EMBL" id="NYT85940.1"/>
    </source>
</evidence>
<evidence type="ECO:0000313" key="2">
    <source>
        <dbReference type="Proteomes" id="UP000554144"/>
    </source>
</evidence>
<organism evidence="1 2">
    <name type="scientific">Pollutimonas harenae</name>
    <dbReference type="NCBI Taxonomy" id="657015"/>
    <lineage>
        <taxon>Bacteria</taxon>
        <taxon>Pseudomonadati</taxon>
        <taxon>Pseudomonadota</taxon>
        <taxon>Betaproteobacteria</taxon>
        <taxon>Burkholderiales</taxon>
        <taxon>Alcaligenaceae</taxon>
        <taxon>Pollutimonas</taxon>
    </lineage>
</organism>
<reference evidence="1 2" key="1">
    <citation type="submission" date="2020-07" db="EMBL/GenBank/DDBJ databases">
        <title>Taxonomic revisions and descriptions of new bacterial species based on genomic comparisons in the high-G+C-content subgroup of the family Alcaligenaceae.</title>
        <authorList>
            <person name="Szabo A."/>
            <person name="Felfoldi T."/>
        </authorList>
    </citation>
    <scope>NUCLEOTIDE SEQUENCE [LARGE SCALE GENOMIC DNA]</scope>
    <source>
        <strain evidence="1 2">DSM 25667</strain>
    </source>
</reference>
<dbReference type="EMBL" id="JACCEV010000002">
    <property type="protein sequence ID" value="NYT85940.1"/>
    <property type="molecule type" value="Genomic_DNA"/>
</dbReference>
<dbReference type="AlphaFoldDB" id="A0A853H1N8"/>
<dbReference type="NCBIfam" id="NF033429">
    <property type="entry name" value="ImuA_translesion"/>
    <property type="match status" value="1"/>
</dbReference>
<gene>
    <name evidence="1" type="primary">imuA</name>
    <name evidence="1" type="ORF">H0A62_10025</name>
</gene>
<dbReference type="OrthoDB" id="9811176at2"/>
<dbReference type="InterPro" id="IPR047610">
    <property type="entry name" value="ImuA_translesion"/>
</dbReference>
<dbReference type="InterPro" id="IPR017166">
    <property type="entry name" value="UCP037290"/>
</dbReference>
<accession>A0A853H1N8</accession>
<sequence length="242" mass="27009">MAAAQPSSLRHPERIHPALWRATQLSRAQCSSISSGFGQLNQELPDQGWPLGTLIEILPAQPGIGEISLLSPALAQLDSKRSIALINPPHQPYFHCWRNWQLQQHRLLWIQPRTCLDTLWATEQTLRHNACAAVICWAGHVRFSALRRLHLAAQQTGTLLFLLRPQEASQQASAAPLRLRLQAKPYGLEVLIIKRRGPCSTEPLLITFSFARAIQGITSHVALDQSVSARPQTEHRYSAAIN</sequence>
<protein>
    <submittedName>
        <fullName evidence="1">Translesion DNA synthesis-associated protein ImuA</fullName>
    </submittedName>
</protein>
<keyword evidence="2" id="KW-1185">Reference proteome</keyword>
<comment type="caution">
    <text evidence="1">The sequence shown here is derived from an EMBL/GenBank/DDBJ whole genome shotgun (WGS) entry which is preliminary data.</text>
</comment>
<dbReference type="PIRSF" id="PIRSF037290">
    <property type="entry name" value="UCP037290"/>
    <property type="match status" value="1"/>
</dbReference>
<dbReference type="SUPFAM" id="SSF52540">
    <property type="entry name" value="P-loop containing nucleoside triphosphate hydrolases"/>
    <property type="match status" value="1"/>
</dbReference>
<proteinExistence type="predicted"/>
<dbReference type="InterPro" id="IPR027417">
    <property type="entry name" value="P-loop_NTPase"/>
</dbReference>
<name>A0A853H1N8_9BURK</name>
<dbReference type="Proteomes" id="UP000554144">
    <property type="component" value="Unassembled WGS sequence"/>
</dbReference>